<reference evidence="2" key="2">
    <citation type="journal article" date="2023" name="Int. J. Mol. Sci.">
        <title>De Novo Assembly and Annotation of 11 Diverse Shrub Willow (Salix) Genomes Reveals Novel Gene Organization in Sex-Linked Regions.</title>
        <authorList>
            <person name="Hyden B."/>
            <person name="Feng K."/>
            <person name="Yates T.B."/>
            <person name="Jawdy S."/>
            <person name="Cereghino C."/>
            <person name="Smart L.B."/>
            <person name="Muchero W."/>
        </authorList>
    </citation>
    <scope>NUCLEOTIDE SEQUENCE</scope>
    <source>
        <tissue evidence="2">Shoot tip</tissue>
    </source>
</reference>
<dbReference type="AlphaFoldDB" id="A0A9Q0ZB89"/>
<keyword evidence="1" id="KW-1133">Transmembrane helix</keyword>
<keyword evidence="1" id="KW-0472">Membrane</keyword>
<name>A0A9Q0ZB89_9ROSI</name>
<evidence type="ECO:0000256" key="1">
    <source>
        <dbReference type="SAM" id="Phobius"/>
    </source>
</evidence>
<keyword evidence="1" id="KW-0812">Transmembrane</keyword>
<gene>
    <name evidence="2" type="ORF">OIU74_006226</name>
</gene>
<evidence type="ECO:0000313" key="3">
    <source>
        <dbReference type="Proteomes" id="UP001151752"/>
    </source>
</evidence>
<feature type="transmembrane region" description="Helical" evidence="1">
    <location>
        <begin position="110"/>
        <end position="138"/>
    </location>
</feature>
<sequence length="139" mass="15530">MALSHCSISLTTTFTSISSKSQFVISPKSNPFALDSSCFKLYKRSSISVRAMGSSASSSSQKPDNIQGLLFLYLIIPFLFGLYDSWFDEFSSSFLFFLVILFKRDDTRNLIIIGICIGYCSVSFVLSFACLFFSLIILL</sequence>
<protein>
    <submittedName>
        <fullName evidence="2">Uncharacterized protein</fullName>
    </submittedName>
</protein>
<comment type="caution">
    <text evidence="2">The sequence shown here is derived from an EMBL/GenBank/DDBJ whole genome shotgun (WGS) entry which is preliminary data.</text>
</comment>
<reference evidence="2" key="1">
    <citation type="submission" date="2022-11" db="EMBL/GenBank/DDBJ databases">
        <authorList>
            <person name="Hyden B.L."/>
            <person name="Feng K."/>
            <person name="Yates T."/>
            <person name="Jawdy S."/>
            <person name="Smart L.B."/>
            <person name="Muchero W."/>
        </authorList>
    </citation>
    <scope>NUCLEOTIDE SEQUENCE</scope>
    <source>
        <tissue evidence="2">Shoot tip</tissue>
    </source>
</reference>
<proteinExistence type="predicted"/>
<accession>A0A9Q0ZB89</accession>
<keyword evidence="3" id="KW-1185">Reference proteome</keyword>
<feature type="transmembrane region" description="Helical" evidence="1">
    <location>
        <begin position="68"/>
        <end position="87"/>
    </location>
</feature>
<evidence type="ECO:0000313" key="2">
    <source>
        <dbReference type="EMBL" id="KAJ6728130.1"/>
    </source>
</evidence>
<dbReference type="EMBL" id="JAPFFM010000012">
    <property type="protein sequence ID" value="KAJ6728130.1"/>
    <property type="molecule type" value="Genomic_DNA"/>
</dbReference>
<dbReference type="Proteomes" id="UP001151752">
    <property type="component" value="Chromosome 11"/>
</dbReference>
<organism evidence="2 3">
    <name type="scientific">Salix koriyanagi</name>
    <dbReference type="NCBI Taxonomy" id="2511006"/>
    <lineage>
        <taxon>Eukaryota</taxon>
        <taxon>Viridiplantae</taxon>
        <taxon>Streptophyta</taxon>
        <taxon>Embryophyta</taxon>
        <taxon>Tracheophyta</taxon>
        <taxon>Spermatophyta</taxon>
        <taxon>Magnoliopsida</taxon>
        <taxon>eudicotyledons</taxon>
        <taxon>Gunneridae</taxon>
        <taxon>Pentapetalae</taxon>
        <taxon>rosids</taxon>
        <taxon>fabids</taxon>
        <taxon>Malpighiales</taxon>
        <taxon>Salicaceae</taxon>
        <taxon>Saliceae</taxon>
        <taxon>Salix</taxon>
    </lineage>
</organism>